<reference evidence="1 2" key="1">
    <citation type="submission" date="2021-06" db="EMBL/GenBank/DDBJ databases">
        <authorList>
            <person name="Palmer J.M."/>
        </authorList>
    </citation>
    <scope>NUCLEOTIDE SEQUENCE [LARGE SCALE GENOMIC DNA]</scope>
    <source>
        <strain evidence="2">if_2019</strain>
        <tissue evidence="1">Muscle</tissue>
    </source>
</reference>
<evidence type="ECO:0000313" key="2">
    <source>
        <dbReference type="Proteomes" id="UP001482620"/>
    </source>
</evidence>
<name>A0ABV0VJU3_9TELE</name>
<gene>
    <name evidence="1" type="ORF">ILYODFUR_033064</name>
</gene>
<keyword evidence="2" id="KW-1185">Reference proteome</keyword>
<sequence>MSSRKMLLHETEYSVRYASEVPFSVKFCTASHVSRQLDEKGQCCQATTGQPGGGRLTFSQSTFSVSPQWPAVELQLMCAPPCKAFIGSTPHTQLTWETRTQTYTLLWFFLARLSHGALTGVTPCYSRY</sequence>
<accession>A0ABV0VJU3</accession>
<dbReference type="Proteomes" id="UP001482620">
    <property type="component" value="Unassembled WGS sequence"/>
</dbReference>
<protein>
    <submittedName>
        <fullName evidence="1">Uncharacterized protein</fullName>
    </submittedName>
</protein>
<proteinExistence type="predicted"/>
<comment type="caution">
    <text evidence="1">The sequence shown here is derived from an EMBL/GenBank/DDBJ whole genome shotgun (WGS) entry which is preliminary data.</text>
</comment>
<evidence type="ECO:0000313" key="1">
    <source>
        <dbReference type="EMBL" id="MEQ2257270.1"/>
    </source>
</evidence>
<dbReference type="EMBL" id="JAHRIQ010109802">
    <property type="protein sequence ID" value="MEQ2257270.1"/>
    <property type="molecule type" value="Genomic_DNA"/>
</dbReference>
<organism evidence="1 2">
    <name type="scientific">Ilyodon furcidens</name>
    <name type="common">goldbreast splitfin</name>
    <dbReference type="NCBI Taxonomy" id="33524"/>
    <lineage>
        <taxon>Eukaryota</taxon>
        <taxon>Metazoa</taxon>
        <taxon>Chordata</taxon>
        <taxon>Craniata</taxon>
        <taxon>Vertebrata</taxon>
        <taxon>Euteleostomi</taxon>
        <taxon>Actinopterygii</taxon>
        <taxon>Neopterygii</taxon>
        <taxon>Teleostei</taxon>
        <taxon>Neoteleostei</taxon>
        <taxon>Acanthomorphata</taxon>
        <taxon>Ovalentaria</taxon>
        <taxon>Atherinomorphae</taxon>
        <taxon>Cyprinodontiformes</taxon>
        <taxon>Goodeidae</taxon>
        <taxon>Ilyodon</taxon>
    </lineage>
</organism>